<protein>
    <recommendedName>
        <fullName evidence="3">DUF4403 family protein</fullName>
    </recommendedName>
</protein>
<dbReference type="Proteomes" id="UP001549146">
    <property type="component" value="Unassembled WGS sequence"/>
</dbReference>
<proteinExistence type="predicted"/>
<accession>A0ABV2LSU3</accession>
<evidence type="ECO:0000313" key="1">
    <source>
        <dbReference type="EMBL" id="MET3731644.1"/>
    </source>
</evidence>
<evidence type="ECO:0000313" key="2">
    <source>
        <dbReference type="Proteomes" id="UP001549146"/>
    </source>
</evidence>
<dbReference type="InterPro" id="IPR025515">
    <property type="entry name" value="DUF4403"/>
</dbReference>
<gene>
    <name evidence="1" type="ORF">ABID46_001218</name>
</gene>
<dbReference type="EMBL" id="JBEPMO010000005">
    <property type="protein sequence ID" value="MET3731644.1"/>
    <property type="molecule type" value="Genomic_DNA"/>
</dbReference>
<name>A0ABV2LSU3_9FLAO</name>
<reference evidence="1 2" key="1">
    <citation type="submission" date="2024-06" db="EMBL/GenBank/DDBJ databases">
        <title>Genomic Encyclopedia of Type Strains, Phase IV (KMG-IV): sequencing the most valuable type-strain genomes for metagenomic binning, comparative biology and taxonomic classification.</title>
        <authorList>
            <person name="Goeker M."/>
        </authorList>
    </citation>
    <scope>NUCLEOTIDE SEQUENCE [LARGE SCALE GENOMIC DNA]</scope>
    <source>
        <strain evidence="1 2">DSM 29388</strain>
    </source>
</reference>
<sequence>MKVHSSSFIISVFLLLAILGWGQTNQNLHIFPKIKSSISVPISISIEEINQLVNNSIKGTIYQDNSFTDNDNDQFKVKVDKYGAIKLTALKDNRFLIEVPLQIWAEKGYGALGKYVYQDTNFTIVMKFISSVEFKPDWTLETKTTTYGFDWTTKPILDYGSVKIPIASLIESTLKEQQAKFTTVIDEQVKESFDLKPYLLMVWNNFNAPINISPEYKTWLKITPGTVYMTPITIYSNYIKGTVGLDLYSETYIGQIPMTSPLAMSFPNYVLKKEIPTDFSLKTTANVTFEKATELAKQQFVGQEFVLTSEKNKVKITDMKMYPEDDLVVIEVHTEGEIRGTTIIKGFPYYDQAKQRIALRDVKFQLKSRNLFHKTITTLFEGKIKRMIADEYGIPMGDIIKMSKESLTDSFNKEYYPGIFLKGNVIDFQPVQILVFPSNMTVVIDTQANLRLNVNGLNF</sequence>
<comment type="caution">
    <text evidence="1">The sequence shown here is derived from an EMBL/GenBank/DDBJ whole genome shotgun (WGS) entry which is preliminary data.</text>
</comment>
<dbReference type="Pfam" id="PF14356">
    <property type="entry name" value="DUF4403"/>
    <property type="match status" value="1"/>
</dbReference>
<evidence type="ECO:0008006" key="3">
    <source>
        <dbReference type="Google" id="ProtNLM"/>
    </source>
</evidence>
<keyword evidence="2" id="KW-1185">Reference proteome</keyword>
<organism evidence="1 2">
    <name type="scientific">Moheibacter stercoris</name>
    <dbReference type="NCBI Taxonomy" id="1628251"/>
    <lineage>
        <taxon>Bacteria</taxon>
        <taxon>Pseudomonadati</taxon>
        <taxon>Bacteroidota</taxon>
        <taxon>Flavobacteriia</taxon>
        <taxon>Flavobacteriales</taxon>
        <taxon>Weeksellaceae</taxon>
        <taxon>Moheibacter</taxon>
    </lineage>
</organism>
<dbReference type="RefSeq" id="WP_354508104.1">
    <property type="nucleotide sequence ID" value="NZ_JBEPMO010000005.1"/>
</dbReference>